<dbReference type="SUPFAM" id="SSF46894">
    <property type="entry name" value="C-terminal effector domain of the bipartite response regulators"/>
    <property type="match status" value="1"/>
</dbReference>
<reference evidence="5" key="1">
    <citation type="submission" date="2022-01" db="EMBL/GenBank/DDBJ databases">
        <title>Novel bile acid biosynthetic pathways are enriched in the microbiome of centenarians.</title>
        <authorList>
            <person name="Sato Y."/>
            <person name="Atarashi K."/>
            <person name="Plichta R.D."/>
            <person name="Arai Y."/>
            <person name="Sasajima S."/>
            <person name="Kearney M.S."/>
            <person name="Suda W."/>
            <person name="Takeshita K."/>
            <person name="Sasaki T."/>
            <person name="Okamoto S."/>
            <person name="Skelly N.A."/>
            <person name="Okamura Y."/>
            <person name="Vlamakis H."/>
            <person name="Li Y."/>
            <person name="Tanoue T."/>
            <person name="Takei H."/>
            <person name="Nittono H."/>
            <person name="Narushima S."/>
            <person name="Irie J."/>
            <person name="Itoh H."/>
            <person name="Moriya K."/>
            <person name="Sugiura Y."/>
            <person name="Suematsu M."/>
            <person name="Moritoki N."/>
            <person name="Shibata S."/>
            <person name="Littman R.D."/>
            <person name="Fischbach A.M."/>
            <person name="Uwamino Y."/>
            <person name="Inoue T."/>
            <person name="Honda A."/>
            <person name="Hattori M."/>
            <person name="Murai T."/>
            <person name="Xavier J.R."/>
            <person name="Hirose N."/>
            <person name="Honda K."/>
        </authorList>
    </citation>
    <scope>NUCLEOTIDE SEQUENCE</scope>
    <source>
        <strain evidence="5">CE91-St16</strain>
    </source>
</reference>
<dbReference type="SMART" id="SM00421">
    <property type="entry name" value="HTH_LUXR"/>
    <property type="match status" value="1"/>
</dbReference>
<dbReference type="GO" id="GO:0006355">
    <property type="term" value="P:regulation of DNA-templated transcription"/>
    <property type="evidence" value="ECO:0007669"/>
    <property type="project" value="InterPro"/>
</dbReference>
<dbReference type="PROSITE" id="PS00622">
    <property type="entry name" value="HTH_LUXR_1"/>
    <property type="match status" value="1"/>
</dbReference>
<dbReference type="RefSeq" id="WP_237958713.1">
    <property type="nucleotide sequence ID" value="NZ_AP025581.1"/>
</dbReference>
<dbReference type="PANTHER" id="PTHR44688:SF16">
    <property type="entry name" value="DNA-BINDING TRANSCRIPTIONAL ACTIVATOR DEVR_DOSR"/>
    <property type="match status" value="1"/>
</dbReference>
<keyword evidence="2" id="KW-0238">DNA-binding</keyword>
<feature type="domain" description="HTH luxR-type" evidence="4">
    <location>
        <begin position="123"/>
        <end position="188"/>
    </location>
</feature>
<evidence type="ECO:0000256" key="1">
    <source>
        <dbReference type="ARBA" id="ARBA00023015"/>
    </source>
</evidence>
<dbReference type="CDD" id="cd06170">
    <property type="entry name" value="LuxR_C_like"/>
    <property type="match status" value="1"/>
</dbReference>
<evidence type="ECO:0000313" key="5">
    <source>
        <dbReference type="EMBL" id="GKI17634.1"/>
    </source>
</evidence>
<dbReference type="InterPro" id="IPR016032">
    <property type="entry name" value="Sig_transdc_resp-reg_C-effctor"/>
</dbReference>
<comment type="caution">
    <text evidence="5">The sequence shown here is derived from an EMBL/GenBank/DDBJ whole genome shotgun (WGS) entry which is preliminary data.</text>
</comment>
<dbReference type="PRINTS" id="PR00038">
    <property type="entry name" value="HTHLUXR"/>
</dbReference>
<dbReference type="PANTHER" id="PTHR44688">
    <property type="entry name" value="DNA-BINDING TRANSCRIPTIONAL ACTIVATOR DEVR_DOSR"/>
    <property type="match status" value="1"/>
</dbReference>
<dbReference type="Proteomes" id="UP001055105">
    <property type="component" value="Unassembled WGS sequence"/>
</dbReference>
<keyword evidence="1" id="KW-0805">Transcription regulation</keyword>
<organism evidence="5 6">
    <name type="scientific">Alistipes finegoldii</name>
    <dbReference type="NCBI Taxonomy" id="214856"/>
    <lineage>
        <taxon>Bacteria</taxon>
        <taxon>Pseudomonadati</taxon>
        <taxon>Bacteroidota</taxon>
        <taxon>Bacteroidia</taxon>
        <taxon>Bacteroidales</taxon>
        <taxon>Rikenellaceae</taxon>
        <taxon>Alistipes</taxon>
    </lineage>
</organism>
<dbReference type="Pfam" id="PF00196">
    <property type="entry name" value="GerE"/>
    <property type="match status" value="1"/>
</dbReference>
<keyword evidence="3" id="KW-0804">Transcription</keyword>
<gene>
    <name evidence="5" type="ORF">CE91St16_05420</name>
</gene>
<evidence type="ECO:0000256" key="3">
    <source>
        <dbReference type="ARBA" id="ARBA00023163"/>
    </source>
</evidence>
<protein>
    <submittedName>
        <fullName evidence="5">Helix-turn-helix transcriptional regulator</fullName>
    </submittedName>
</protein>
<dbReference type="GO" id="GO:0003677">
    <property type="term" value="F:DNA binding"/>
    <property type="evidence" value="ECO:0007669"/>
    <property type="project" value="UniProtKB-KW"/>
</dbReference>
<dbReference type="InterPro" id="IPR036388">
    <property type="entry name" value="WH-like_DNA-bd_sf"/>
</dbReference>
<accession>A0AA37NM87</accession>
<dbReference type="EMBL" id="BQOL01000001">
    <property type="protein sequence ID" value="GKI17634.1"/>
    <property type="molecule type" value="Genomic_DNA"/>
</dbReference>
<dbReference type="Gene3D" id="1.10.10.10">
    <property type="entry name" value="Winged helix-like DNA-binding domain superfamily/Winged helix DNA-binding domain"/>
    <property type="match status" value="1"/>
</dbReference>
<evidence type="ECO:0000259" key="4">
    <source>
        <dbReference type="PROSITE" id="PS50043"/>
    </source>
</evidence>
<dbReference type="AlphaFoldDB" id="A0AA37NM87"/>
<proteinExistence type="predicted"/>
<evidence type="ECO:0000313" key="6">
    <source>
        <dbReference type="Proteomes" id="UP001055105"/>
    </source>
</evidence>
<sequence>MERRPAIAVAAPNVLMGVGMKSILEKIIPAADVELFGDFESFTEADPERFFHFFVAAQLFVTHGSFFRARRSKTILLCSGQPQPAYADMHCIDVCTNEEAIVRDILRMHHGAHRSEHIVPGAVRPETAPLSGREAEVLALIARGYMNKQIADSLQIGLTTVISHRRNIMEKLGIRSVAGLAIYALTAGYVDAGEL</sequence>
<dbReference type="InterPro" id="IPR000792">
    <property type="entry name" value="Tscrpt_reg_LuxR_C"/>
</dbReference>
<dbReference type="PROSITE" id="PS50043">
    <property type="entry name" value="HTH_LUXR_2"/>
    <property type="match status" value="1"/>
</dbReference>
<name>A0AA37NM87_9BACT</name>
<evidence type="ECO:0000256" key="2">
    <source>
        <dbReference type="ARBA" id="ARBA00023125"/>
    </source>
</evidence>